<keyword evidence="2" id="KW-0489">Methyltransferase</keyword>
<organism evidence="2 3">
    <name type="scientific">[Clostridium] cellulosi</name>
    <dbReference type="NCBI Taxonomy" id="29343"/>
    <lineage>
        <taxon>Bacteria</taxon>
        <taxon>Bacillati</taxon>
        <taxon>Bacillota</taxon>
        <taxon>Clostridia</taxon>
        <taxon>Eubacteriales</taxon>
        <taxon>Oscillospiraceae</taxon>
        <taxon>Oscillospiraceae incertae sedis</taxon>
    </lineage>
</organism>
<dbReference type="AlphaFoldDB" id="A0A078KNE4"/>
<dbReference type="PROSITE" id="PS00092">
    <property type="entry name" value="N6_MTASE"/>
    <property type="match status" value="1"/>
</dbReference>
<proteinExistence type="predicted"/>
<dbReference type="PANTHER" id="PTHR47739">
    <property type="entry name" value="TRNA1(VAL) (ADENINE(37)-N6)-METHYLTRANSFERASE"/>
    <property type="match status" value="1"/>
</dbReference>
<evidence type="ECO:0000313" key="2">
    <source>
        <dbReference type="EMBL" id="CDZ23988.1"/>
    </source>
</evidence>
<evidence type="ECO:0000313" key="3">
    <source>
        <dbReference type="Proteomes" id="UP000032431"/>
    </source>
</evidence>
<dbReference type="Pfam" id="PF05175">
    <property type="entry name" value="MTS"/>
    <property type="match status" value="1"/>
</dbReference>
<reference evidence="3" key="1">
    <citation type="submission" date="2014-07" db="EMBL/GenBank/DDBJ databases">
        <authorList>
            <person name="Wibberg D."/>
        </authorList>
    </citation>
    <scope>NUCLEOTIDE SEQUENCE [LARGE SCALE GENOMIC DNA]</scope>
    <source>
        <strain evidence="3">DG5</strain>
    </source>
</reference>
<sequence length="245" mass="26648">MPQFEPLEEKIEPLGGGFFAVTSKNHTFGTDAILLSDFAAPKAAKRLCDLCSGCGIIAVLWACEGGARQIDAVEIQSDAVRLIEKSAEINGFSNIHPINADLRALDSSYNDCYNLVACNPPYKQAGTGGISRSTSARIARHELACTLGDIIETSSRILKGGGRLCLCHRPERLADIICLMREKGIEPKRLRFVQQRVDTKPWLVLVEGKKGAKPGLLAEPALIVESDDGGYSSEMSAIYNKFQHE</sequence>
<name>A0A078KNE4_9FIRM</name>
<dbReference type="InterPro" id="IPR007848">
    <property type="entry name" value="Small_mtfrase_dom"/>
</dbReference>
<dbReference type="GO" id="GO:0008757">
    <property type="term" value="F:S-adenosylmethionine-dependent methyltransferase activity"/>
    <property type="evidence" value="ECO:0007669"/>
    <property type="project" value="UniProtKB-ARBA"/>
</dbReference>
<dbReference type="HOGENOM" id="CLU_061983_3_0_9"/>
<dbReference type="InterPro" id="IPR029063">
    <property type="entry name" value="SAM-dependent_MTases_sf"/>
</dbReference>
<dbReference type="PATRIC" id="fig|29343.3.peg.918"/>
<dbReference type="PANTHER" id="PTHR47739:SF1">
    <property type="entry name" value="TRNA1(VAL) (ADENINE(37)-N6)-METHYLTRANSFERASE"/>
    <property type="match status" value="1"/>
</dbReference>
<dbReference type="InterPro" id="IPR002052">
    <property type="entry name" value="DNA_methylase_N6_adenine_CS"/>
</dbReference>
<dbReference type="KEGG" id="ccel:CCDG5_0863"/>
<dbReference type="Proteomes" id="UP000032431">
    <property type="component" value="Chromosome I"/>
</dbReference>
<protein>
    <submittedName>
        <fullName evidence="2">Methyltransferase small</fullName>
    </submittedName>
</protein>
<dbReference type="SUPFAM" id="SSF53335">
    <property type="entry name" value="S-adenosyl-L-methionine-dependent methyltransferases"/>
    <property type="match status" value="1"/>
</dbReference>
<dbReference type="CDD" id="cd02440">
    <property type="entry name" value="AdoMet_MTases"/>
    <property type="match status" value="1"/>
</dbReference>
<accession>A0A078KNE4</accession>
<dbReference type="STRING" id="29343.CCDG5_0863"/>
<feature type="domain" description="Methyltransferase small" evidence="1">
    <location>
        <begin position="32"/>
        <end position="126"/>
    </location>
</feature>
<dbReference type="InterPro" id="IPR050210">
    <property type="entry name" value="tRNA_Adenine-N(6)_MTase"/>
</dbReference>
<dbReference type="EMBL" id="LM995447">
    <property type="protein sequence ID" value="CDZ23988.1"/>
    <property type="molecule type" value="Genomic_DNA"/>
</dbReference>
<keyword evidence="2" id="KW-0808">Transferase</keyword>
<dbReference type="GO" id="GO:0032259">
    <property type="term" value="P:methylation"/>
    <property type="evidence" value="ECO:0007669"/>
    <property type="project" value="UniProtKB-KW"/>
</dbReference>
<keyword evidence="3" id="KW-1185">Reference proteome</keyword>
<evidence type="ECO:0000259" key="1">
    <source>
        <dbReference type="Pfam" id="PF05175"/>
    </source>
</evidence>
<dbReference type="GO" id="GO:0008170">
    <property type="term" value="F:N-methyltransferase activity"/>
    <property type="evidence" value="ECO:0007669"/>
    <property type="project" value="UniProtKB-ARBA"/>
</dbReference>
<dbReference type="Gene3D" id="3.40.50.150">
    <property type="entry name" value="Vaccinia Virus protein VP39"/>
    <property type="match status" value="1"/>
</dbReference>
<dbReference type="GO" id="GO:0003676">
    <property type="term" value="F:nucleic acid binding"/>
    <property type="evidence" value="ECO:0007669"/>
    <property type="project" value="InterPro"/>
</dbReference>
<gene>
    <name evidence="2" type="ORF">CCDG5_0863</name>
</gene>